<dbReference type="AlphaFoldDB" id="A0A075HT75"/>
<reference evidence="1" key="1">
    <citation type="journal article" date="2014" name="Genome Biol. Evol.">
        <title>Pangenome evidence for extensive interdomain horizontal transfer affecting lineage core and shell genes in uncultured planktonic thaumarchaeota and euryarchaeota.</title>
        <authorList>
            <person name="Deschamps P."/>
            <person name="Zivanovic Y."/>
            <person name="Moreira D."/>
            <person name="Rodriguez-Valera F."/>
            <person name="Lopez-Garcia P."/>
        </authorList>
    </citation>
    <scope>NUCLEOTIDE SEQUENCE</scope>
</reference>
<dbReference type="EMBL" id="KF901117">
    <property type="protein sequence ID" value="AIF18675.1"/>
    <property type="molecule type" value="Genomic_DNA"/>
</dbReference>
<sequence length="186" mass="21873">MDNPYTDKDFVHEVWEEFPQLAEWHNLDNDILPIWKLEQFIEAGYHNFDADRKPLYHLSRMIENYAQDHKEPLLATFEKIAKFSYVKERYQEMVKGMPKVWIIADFDDEVIPTDVIIPNSEFLSCSNTNLANVWTVITRGPYGPFGLIAEEYEDGKFRGFFTLNSNVCRYALKVMGKTLDSKFDIQ</sequence>
<proteinExistence type="predicted"/>
<protein>
    <submittedName>
        <fullName evidence="1">Uncharacterized protein</fullName>
    </submittedName>
</protein>
<organism evidence="1">
    <name type="scientific">uncultured marine thaumarchaeote KM3_84_A09</name>
    <dbReference type="NCBI Taxonomy" id="1456310"/>
    <lineage>
        <taxon>Archaea</taxon>
        <taxon>Nitrososphaerota</taxon>
        <taxon>environmental samples</taxon>
    </lineage>
</organism>
<evidence type="ECO:0000313" key="1">
    <source>
        <dbReference type="EMBL" id="AIF18675.1"/>
    </source>
</evidence>
<accession>A0A075HT75</accession>
<name>A0A075HT75_9ARCH</name>